<organism evidence="10 11">
    <name type="scientific">Hymenobacter oligotrophus</name>
    <dbReference type="NCBI Taxonomy" id="2319843"/>
    <lineage>
        <taxon>Bacteria</taxon>
        <taxon>Pseudomonadati</taxon>
        <taxon>Bacteroidota</taxon>
        <taxon>Cytophagia</taxon>
        <taxon>Cytophagales</taxon>
        <taxon>Hymenobacteraceae</taxon>
        <taxon>Hymenobacter</taxon>
    </lineage>
</organism>
<keyword evidence="11" id="KW-1185">Reference proteome</keyword>
<dbReference type="GO" id="GO:0004180">
    <property type="term" value="F:carboxypeptidase activity"/>
    <property type="evidence" value="ECO:0007669"/>
    <property type="project" value="UniProtKB-ARBA"/>
</dbReference>
<comment type="similarity">
    <text evidence="2">Belongs to the YkuD family.</text>
</comment>
<dbReference type="SUPFAM" id="SSF141523">
    <property type="entry name" value="L,D-transpeptidase catalytic domain-like"/>
    <property type="match status" value="1"/>
</dbReference>
<dbReference type="RefSeq" id="WP_119443987.1">
    <property type="nucleotide sequence ID" value="NZ_CP032317.1"/>
</dbReference>
<feature type="domain" description="L,D-TPase catalytic" evidence="9">
    <location>
        <begin position="233"/>
        <end position="411"/>
    </location>
</feature>
<name>A0A3B7QX68_9BACT</name>
<keyword evidence="6 7" id="KW-0961">Cell wall biogenesis/degradation</keyword>
<dbReference type="Gene3D" id="2.40.440.10">
    <property type="entry name" value="L,D-transpeptidase catalytic domain-like"/>
    <property type="match status" value="1"/>
</dbReference>
<dbReference type="Pfam" id="PF20142">
    <property type="entry name" value="Scaffold"/>
    <property type="match status" value="1"/>
</dbReference>
<proteinExistence type="inferred from homology"/>
<dbReference type="KEGG" id="hyh:D3Y59_04630"/>
<protein>
    <recommendedName>
        <fullName evidence="9">L,D-TPase catalytic domain-containing protein</fullName>
    </recommendedName>
</protein>
<dbReference type="UniPathway" id="UPA00219"/>
<evidence type="ECO:0000256" key="8">
    <source>
        <dbReference type="SAM" id="SignalP"/>
    </source>
</evidence>
<dbReference type="InterPro" id="IPR038063">
    <property type="entry name" value="Transpep_catalytic_dom"/>
</dbReference>
<evidence type="ECO:0000313" key="11">
    <source>
        <dbReference type="Proteomes" id="UP000262802"/>
    </source>
</evidence>
<evidence type="ECO:0000256" key="6">
    <source>
        <dbReference type="ARBA" id="ARBA00023316"/>
    </source>
</evidence>
<evidence type="ECO:0000256" key="5">
    <source>
        <dbReference type="ARBA" id="ARBA00022984"/>
    </source>
</evidence>
<dbReference type="AlphaFoldDB" id="A0A3B7QX68"/>
<keyword evidence="4 7" id="KW-0133">Cell shape</keyword>
<dbReference type="PANTHER" id="PTHR41533">
    <property type="entry name" value="L,D-TRANSPEPTIDASE HI_1667-RELATED"/>
    <property type="match status" value="1"/>
</dbReference>
<dbReference type="GO" id="GO:0008360">
    <property type="term" value="P:regulation of cell shape"/>
    <property type="evidence" value="ECO:0007669"/>
    <property type="project" value="UniProtKB-UniRule"/>
</dbReference>
<dbReference type="GO" id="GO:0009252">
    <property type="term" value="P:peptidoglycan biosynthetic process"/>
    <property type="evidence" value="ECO:0007669"/>
    <property type="project" value="UniProtKB-UniPathway"/>
</dbReference>
<evidence type="ECO:0000256" key="1">
    <source>
        <dbReference type="ARBA" id="ARBA00004752"/>
    </source>
</evidence>
<keyword evidence="8" id="KW-0732">Signal</keyword>
<dbReference type="InterPro" id="IPR052905">
    <property type="entry name" value="LD-transpeptidase_YkuD-like"/>
</dbReference>
<comment type="pathway">
    <text evidence="1 7">Cell wall biogenesis; peptidoglycan biosynthesis.</text>
</comment>
<reference evidence="10 11" key="1">
    <citation type="submission" date="2018-09" db="EMBL/GenBank/DDBJ databases">
        <title>Hymenobacter medium sp. nov., isolated from R2A medium.</title>
        <authorList>
            <person name="Yingchao G."/>
        </authorList>
    </citation>
    <scope>NUCLEOTIDE SEQUENCE [LARGE SCALE GENOMIC DNA]</scope>
    <source>
        <strain evidence="11">sh-6</strain>
    </source>
</reference>
<evidence type="ECO:0000256" key="7">
    <source>
        <dbReference type="PROSITE-ProRule" id="PRU01373"/>
    </source>
</evidence>
<dbReference type="CDD" id="cd16913">
    <property type="entry name" value="YkuD_like"/>
    <property type="match status" value="1"/>
</dbReference>
<feature type="active site" description="Nucleophile" evidence="7">
    <location>
        <position position="384"/>
    </location>
</feature>
<gene>
    <name evidence="10" type="ORF">D3Y59_04630</name>
</gene>
<keyword evidence="3" id="KW-0808">Transferase</keyword>
<dbReference type="Proteomes" id="UP000262802">
    <property type="component" value="Chromosome"/>
</dbReference>
<dbReference type="InterPro" id="IPR005490">
    <property type="entry name" value="LD_TPept_cat_dom"/>
</dbReference>
<sequence length="478" mass="54067">MSQRIFTSWLRGVGVTVLLLVAASAPGQTDVETSERIRHALSGKAAGLPAVLHNEVLRFYTEVGFAPAWTTESELLPAATAGLKILRRAPAFGLNPADYQTREIELNLDSLQAAKTPEARLQRRVAAELQLTAGLLKLATHLRRGRLHPVTLQPLAYAPDSVFDGVAWLLRARRTPQFEQELLRLQPTTRSYARLQWAWQKLIRTDTAAARKISDQVAVNLERLRWEPRNDSAYLVVNIPAYTLQIVRGPAVVRSHRVIVGGVPTPTPEVYSHVRFFQTSPEWKVPRSIALNEILPRLRRAPGFLAANNYVLYNQQGQQVNPHKINWKQVTPETFRYTIRQTACCDNALGNVVFRFPNTHDIFVHDTPARKLFNAPRRALSHGCIRLEKPFQLAAFLLRRDYGAGAQRQIERMWDSVYGGYSKYFPLRNPMPIYIRYLTCHADDSAEIRTLPDVYQRDAQVLQALLQASEQTTASVGE</sequence>
<evidence type="ECO:0000259" key="9">
    <source>
        <dbReference type="PROSITE" id="PS52029"/>
    </source>
</evidence>
<evidence type="ECO:0000313" key="10">
    <source>
        <dbReference type="EMBL" id="AYA36404.1"/>
    </source>
</evidence>
<evidence type="ECO:0000256" key="4">
    <source>
        <dbReference type="ARBA" id="ARBA00022960"/>
    </source>
</evidence>
<dbReference type="PROSITE" id="PS52029">
    <property type="entry name" value="LD_TPASE"/>
    <property type="match status" value="1"/>
</dbReference>
<dbReference type="GO" id="GO:0071555">
    <property type="term" value="P:cell wall organization"/>
    <property type="evidence" value="ECO:0007669"/>
    <property type="project" value="UniProtKB-UniRule"/>
</dbReference>
<dbReference type="PANTHER" id="PTHR41533:SF2">
    <property type="entry name" value="BLR7131 PROTEIN"/>
    <property type="match status" value="1"/>
</dbReference>
<feature type="chain" id="PRO_5017601794" description="L,D-TPase catalytic domain-containing protein" evidence="8">
    <location>
        <begin position="28"/>
        <end position="478"/>
    </location>
</feature>
<dbReference type="Pfam" id="PF03734">
    <property type="entry name" value="YkuD"/>
    <property type="match status" value="1"/>
</dbReference>
<keyword evidence="5 7" id="KW-0573">Peptidoglycan synthesis</keyword>
<dbReference type="OrthoDB" id="9778545at2"/>
<feature type="active site" description="Proton donor/acceptor" evidence="7">
    <location>
        <position position="365"/>
    </location>
</feature>
<feature type="signal peptide" evidence="8">
    <location>
        <begin position="1"/>
        <end position="27"/>
    </location>
</feature>
<dbReference type="InterPro" id="IPR045380">
    <property type="entry name" value="LD_TPept_scaffold_dom"/>
</dbReference>
<dbReference type="GO" id="GO:0016740">
    <property type="term" value="F:transferase activity"/>
    <property type="evidence" value="ECO:0007669"/>
    <property type="project" value="UniProtKB-KW"/>
</dbReference>
<evidence type="ECO:0000256" key="3">
    <source>
        <dbReference type="ARBA" id="ARBA00022679"/>
    </source>
</evidence>
<accession>A0A3B7QX68</accession>
<evidence type="ECO:0000256" key="2">
    <source>
        <dbReference type="ARBA" id="ARBA00005992"/>
    </source>
</evidence>
<dbReference type="EMBL" id="CP032317">
    <property type="protein sequence ID" value="AYA36404.1"/>
    <property type="molecule type" value="Genomic_DNA"/>
</dbReference>